<dbReference type="EMBL" id="DS995748">
    <property type="protein sequence ID" value="EGE06540.1"/>
    <property type="molecule type" value="Genomic_DNA"/>
</dbReference>
<gene>
    <name evidence="1" type="ORF">TEQG_05540</name>
</gene>
<organism evidence="1 2">
    <name type="scientific">Trichophyton equinum (strain ATCC MYA-4606 / CBS 127.97)</name>
    <name type="common">Horse ringworm fungus</name>
    <dbReference type="NCBI Taxonomy" id="559882"/>
    <lineage>
        <taxon>Eukaryota</taxon>
        <taxon>Fungi</taxon>
        <taxon>Dikarya</taxon>
        <taxon>Ascomycota</taxon>
        <taxon>Pezizomycotina</taxon>
        <taxon>Eurotiomycetes</taxon>
        <taxon>Eurotiomycetidae</taxon>
        <taxon>Onygenales</taxon>
        <taxon>Arthrodermataceae</taxon>
        <taxon>Trichophyton</taxon>
    </lineage>
</organism>
<proteinExistence type="predicted"/>
<name>F2PXC2_TRIEC</name>
<evidence type="ECO:0000313" key="1">
    <source>
        <dbReference type="EMBL" id="EGE06540.1"/>
    </source>
</evidence>
<dbReference type="Proteomes" id="UP000009169">
    <property type="component" value="Unassembled WGS sequence"/>
</dbReference>
<sequence>MEEIRECERSRATQLMASSIGPPVARLTLSIITASLQQPMPAYPRAKQDQPVHEDTDLDFTPGRVFALTTLDVEVDVDVEVAVDVDVEVDVDVDSSAVAKAVALLRRCLDGYKHCAKGLGEKACVDEARRRTRIAAAAVEQAKKKRRLAGGFWTGRQETANSQRQPYEISLSLPSLHLPLSLGLNSHNNTAGQRIPVDSQHPITNLTGWLQAGHPFLFRPARGVGCPSSDAETDSHLRHVQAHGPVRTPYYAYRDE</sequence>
<dbReference type="AlphaFoldDB" id="F2PXC2"/>
<keyword evidence="2" id="KW-1185">Reference proteome</keyword>
<reference evidence="2" key="1">
    <citation type="journal article" date="2012" name="MBio">
        <title>Comparative genome analysis of Trichophyton rubrum and related dermatophytes reveals candidate genes involved in infection.</title>
        <authorList>
            <person name="Martinez D.A."/>
            <person name="Oliver B.G."/>
            <person name="Graeser Y."/>
            <person name="Goldberg J.M."/>
            <person name="Li W."/>
            <person name="Martinez-Rossi N.M."/>
            <person name="Monod M."/>
            <person name="Shelest E."/>
            <person name="Barton R.C."/>
            <person name="Birch E."/>
            <person name="Brakhage A.A."/>
            <person name="Chen Z."/>
            <person name="Gurr S.J."/>
            <person name="Heiman D."/>
            <person name="Heitman J."/>
            <person name="Kosti I."/>
            <person name="Rossi A."/>
            <person name="Saif S."/>
            <person name="Samalova M."/>
            <person name="Saunders C.W."/>
            <person name="Shea T."/>
            <person name="Summerbell R.C."/>
            <person name="Xu J."/>
            <person name="Young S."/>
            <person name="Zeng Q."/>
            <person name="Birren B.W."/>
            <person name="Cuomo C.A."/>
            <person name="White T.C."/>
        </authorList>
    </citation>
    <scope>NUCLEOTIDE SEQUENCE [LARGE SCALE GENOMIC DNA]</scope>
    <source>
        <strain evidence="2">ATCC MYA-4606 / CBS 127.97</strain>
    </source>
</reference>
<dbReference type="VEuPathDB" id="FungiDB:TEQG_05540"/>
<accession>F2PXC2</accession>
<dbReference type="HOGENOM" id="CLU_1086617_0_0_1"/>
<protein>
    <submittedName>
        <fullName evidence="1">Uncharacterized protein</fullName>
    </submittedName>
</protein>
<evidence type="ECO:0000313" key="2">
    <source>
        <dbReference type="Proteomes" id="UP000009169"/>
    </source>
</evidence>